<dbReference type="SUPFAM" id="SSF56801">
    <property type="entry name" value="Acetyl-CoA synthetase-like"/>
    <property type="match status" value="1"/>
</dbReference>
<dbReference type="OMA" id="YARICAG"/>
<feature type="domain" description="AMP-binding enzyme C-terminal" evidence="9">
    <location>
        <begin position="231"/>
        <end position="306"/>
    </location>
</feature>
<dbReference type="GO" id="GO:0005789">
    <property type="term" value="C:endoplasmic reticulum membrane"/>
    <property type="evidence" value="ECO:0007669"/>
    <property type="project" value="TreeGrafter"/>
</dbReference>
<comment type="catalytic activity">
    <reaction evidence="6">
        <text>a very long-chain fatty acid + ATP + CoA = a very long-chain fatty acyl-CoA + AMP + diphosphate</text>
        <dbReference type="Rhea" id="RHEA:54536"/>
        <dbReference type="ChEBI" id="CHEBI:30616"/>
        <dbReference type="ChEBI" id="CHEBI:33019"/>
        <dbReference type="ChEBI" id="CHEBI:57287"/>
        <dbReference type="ChEBI" id="CHEBI:58950"/>
        <dbReference type="ChEBI" id="CHEBI:138261"/>
        <dbReference type="ChEBI" id="CHEBI:456215"/>
    </reaction>
    <physiologicalReaction direction="left-to-right" evidence="6">
        <dbReference type="Rhea" id="RHEA:54537"/>
    </physiologicalReaction>
</comment>
<keyword evidence="4" id="KW-0445">Lipid transport</keyword>
<evidence type="ECO:0000256" key="7">
    <source>
        <dbReference type="ARBA" id="ARBA00041297"/>
    </source>
</evidence>
<keyword evidence="3" id="KW-0443">Lipid metabolism</keyword>
<comment type="catalytic activity">
    <reaction evidence="8">
        <text>tetracosanoate + ATP + CoA = tetracosanoyl-CoA + AMP + diphosphate</text>
        <dbReference type="Rhea" id="RHEA:33639"/>
        <dbReference type="ChEBI" id="CHEBI:30616"/>
        <dbReference type="ChEBI" id="CHEBI:31014"/>
        <dbReference type="ChEBI" id="CHEBI:33019"/>
        <dbReference type="ChEBI" id="CHEBI:57287"/>
        <dbReference type="ChEBI" id="CHEBI:65052"/>
        <dbReference type="ChEBI" id="CHEBI:456215"/>
    </reaction>
    <physiologicalReaction direction="left-to-right" evidence="8">
        <dbReference type="Rhea" id="RHEA:33640"/>
    </physiologicalReaction>
</comment>
<evidence type="ECO:0000256" key="6">
    <source>
        <dbReference type="ARBA" id="ARBA00036527"/>
    </source>
</evidence>
<dbReference type="Gene3D" id="3.30.300.30">
    <property type="match status" value="1"/>
</dbReference>
<evidence type="ECO:0000256" key="3">
    <source>
        <dbReference type="ARBA" id="ARBA00022832"/>
    </source>
</evidence>
<dbReference type="Proteomes" id="UP000694553">
    <property type="component" value="Unassembled WGS sequence"/>
</dbReference>
<organism evidence="10 11">
    <name type="scientific">Corvus moneduloides</name>
    <name type="common">New Caledonian crow</name>
    <dbReference type="NCBI Taxonomy" id="1196302"/>
    <lineage>
        <taxon>Eukaryota</taxon>
        <taxon>Metazoa</taxon>
        <taxon>Chordata</taxon>
        <taxon>Craniata</taxon>
        <taxon>Vertebrata</taxon>
        <taxon>Euteleostomi</taxon>
        <taxon>Archelosauria</taxon>
        <taxon>Archosauria</taxon>
        <taxon>Dinosauria</taxon>
        <taxon>Saurischia</taxon>
        <taxon>Theropoda</taxon>
        <taxon>Coelurosauria</taxon>
        <taxon>Aves</taxon>
        <taxon>Neognathae</taxon>
        <taxon>Neoaves</taxon>
        <taxon>Telluraves</taxon>
        <taxon>Australaves</taxon>
        <taxon>Passeriformes</taxon>
        <taxon>Corvoidea</taxon>
        <taxon>Corvidae</taxon>
        <taxon>Corvus</taxon>
    </lineage>
</organism>
<gene>
    <name evidence="10" type="primary">LOC116437071</name>
</gene>
<keyword evidence="2" id="KW-0436">Ligase</keyword>
<dbReference type="InterPro" id="IPR045851">
    <property type="entry name" value="AMP-bd_C_sf"/>
</dbReference>
<reference evidence="11" key="1">
    <citation type="submission" date="2019-10" db="EMBL/GenBank/DDBJ databases">
        <title>Corvus moneduloides (New Caledonian crow) genome, bCorMon1, primary haplotype.</title>
        <authorList>
            <person name="Rutz C."/>
            <person name="Fungtammasan C."/>
            <person name="Mountcastle J."/>
            <person name="Formenti G."/>
            <person name="Chow W."/>
            <person name="Howe K."/>
            <person name="Steele M.P."/>
            <person name="Fernandes J."/>
            <person name="Gilbert M.T.P."/>
            <person name="Fedrigo O."/>
            <person name="Jarvis E.D."/>
            <person name="Gemmell N."/>
        </authorList>
    </citation>
    <scope>NUCLEOTIDE SEQUENCE [LARGE SCALE GENOMIC DNA]</scope>
</reference>
<comment type="similarity">
    <text evidence="1">Belongs to the ATP-dependent AMP-binding enzyme family.</text>
</comment>
<dbReference type="InterPro" id="IPR025110">
    <property type="entry name" value="AMP-bd_C"/>
</dbReference>
<dbReference type="EC" id="6.2.1.3" evidence="5"/>
<evidence type="ECO:0000259" key="9">
    <source>
        <dbReference type="Pfam" id="PF13193"/>
    </source>
</evidence>
<evidence type="ECO:0000256" key="2">
    <source>
        <dbReference type="ARBA" id="ARBA00022598"/>
    </source>
</evidence>
<evidence type="ECO:0000256" key="8">
    <source>
        <dbReference type="ARBA" id="ARBA00048666"/>
    </source>
</evidence>
<evidence type="ECO:0000313" key="10">
    <source>
        <dbReference type="Ensembl" id="ENSCMUP00000032557.1"/>
    </source>
</evidence>
<sequence length="354" mass="39609">MGKNGKKNGKRWEKMGRSGNNGKKLGKIGERWENNGERWEKLGKQLGNTGKNWKKLAKKWERIGKKLGKNGKRWEKWEKIGKKVGKDWEKVRKRWGKMGKDGKDGKRMEKVGACGFNSRLLPNVYPVRLVKVREDSLELLRDSRGLCIPCGPGEPGLLVGRIDQRDPLRRFDGYVSAGATRGKIARDVLAPGDQAYLSGDVLVMDDLGYMYFRDRGGDTFRWRGENVSTTEVEAALSRLLDQADVVVYGVEIPGVEGKAGMAAIADPQARLDPAGLYQALAPVLPPYARPVFLRLRPQLDSTGTFKLQKTRLRGEGWDPRLVPDRLFVLDPQRGRYVPLDAGAYARICAGNSGF</sequence>
<keyword evidence="11" id="KW-1185">Reference proteome</keyword>
<proteinExistence type="inferred from homology"/>
<dbReference type="PANTHER" id="PTHR43107">
    <property type="entry name" value="LONG-CHAIN FATTY ACID TRANSPORT PROTEIN"/>
    <property type="match status" value="1"/>
</dbReference>
<evidence type="ECO:0000256" key="5">
    <source>
        <dbReference type="ARBA" id="ARBA00026121"/>
    </source>
</evidence>
<protein>
    <recommendedName>
        <fullName evidence="5">long-chain-fatty-acid--CoA ligase</fullName>
        <ecNumber evidence="5">6.2.1.3</ecNumber>
    </recommendedName>
    <alternativeName>
        <fullName evidence="7">Long-chain-fatty-acid--CoA ligase</fullName>
    </alternativeName>
</protein>
<reference evidence="10" key="2">
    <citation type="submission" date="2025-08" db="UniProtKB">
        <authorList>
            <consortium name="Ensembl"/>
        </authorList>
    </citation>
    <scope>IDENTIFICATION</scope>
</reference>
<dbReference type="GO" id="GO:0005886">
    <property type="term" value="C:plasma membrane"/>
    <property type="evidence" value="ECO:0007669"/>
    <property type="project" value="TreeGrafter"/>
</dbReference>
<dbReference type="GO" id="GO:0001579">
    <property type="term" value="P:medium-chain fatty acid transport"/>
    <property type="evidence" value="ECO:0007669"/>
    <property type="project" value="TreeGrafter"/>
</dbReference>
<dbReference type="PANTHER" id="PTHR43107:SF7">
    <property type="entry name" value="LONG-CHAIN FATTY ACID TRANSPORT PROTEIN 1"/>
    <property type="match status" value="1"/>
</dbReference>
<keyword evidence="4" id="KW-0813">Transport</keyword>
<dbReference type="GO" id="GO:0044539">
    <property type="term" value="P:long-chain fatty acid import into cell"/>
    <property type="evidence" value="ECO:0007669"/>
    <property type="project" value="TreeGrafter"/>
</dbReference>
<evidence type="ECO:0000256" key="4">
    <source>
        <dbReference type="ARBA" id="ARBA00023055"/>
    </source>
</evidence>
<dbReference type="AlphaFoldDB" id="A0A8U7P8A1"/>
<name>A0A8U7P8A1_CORMO</name>
<dbReference type="FunFam" id="3.30.300.30:FF:000002">
    <property type="entry name" value="Long-chain fatty acid transport protein 1"/>
    <property type="match status" value="1"/>
</dbReference>
<dbReference type="GO" id="GO:0005743">
    <property type="term" value="C:mitochondrial inner membrane"/>
    <property type="evidence" value="ECO:0007669"/>
    <property type="project" value="TreeGrafter"/>
</dbReference>
<accession>A0A8U7P8A1</accession>
<dbReference type="GO" id="GO:0005324">
    <property type="term" value="F:long-chain fatty acid transmembrane transporter activity"/>
    <property type="evidence" value="ECO:0007669"/>
    <property type="project" value="TreeGrafter"/>
</dbReference>
<evidence type="ECO:0000313" key="11">
    <source>
        <dbReference type="Proteomes" id="UP000694553"/>
    </source>
</evidence>
<evidence type="ECO:0000256" key="1">
    <source>
        <dbReference type="ARBA" id="ARBA00006432"/>
    </source>
</evidence>
<dbReference type="Ensembl" id="ENSCMUT00000033379.1">
    <property type="protein sequence ID" value="ENSCMUP00000032557.1"/>
    <property type="gene ID" value="ENSCMUG00000017079.1"/>
</dbReference>
<keyword evidence="3" id="KW-0276">Fatty acid metabolism</keyword>
<dbReference type="GO" id="GO:0090434">
    <property type="term" value="F:oleoyl-CoA ligase activity"/>
    <property type="evidence" value="ECO:0007669"/>
    <property type="project" value="TreeGrafter"/>
</dbReference>
<reference evidence="10" key="3">
    <citation type="submission" date="2025-09" db="UniProtKB">
        <authorList>
            <consortium name="Ensembl"/>
        </authorList>
    </citation>
    <scope>IDENTIFICATION</scope>
</reference>
<dbReference type="Pfam" id="PF13193">
    <property type="entry name" value="AMP-binding_C"/>
    <property type="match status" value="1"/>
</dbReference>